<evidence type="ECO:0000256" key="1">
    <source>
        <dbReference type="ARBA" id="ARBA00004123"/>
    </source>
</evidence>
<feature type="region of interest" description="Disordered" evidence="13">
    <location>
        <begin position="465"/>
        <end position="487"/>
    </location>
</feature>
<dbReference type="OrthoDB" id="372624at2759"/>
<evidence type="ECO:0000256" key="9">
    <source>
        <dbReference type="ARBA" id="ARBA00023015"/>
    </source>
</evidence>
<evidence type="ECO:0000256" key="8">
    <source>
        <dbReference type="ARBA" id="ARBA00022853"/>
    </source>
</evidence>
<protein>
    <submittedName>
        <fullName evidence="17">Helicase domino</fullName>
    </submittedName>
</protein>
<sequence>MYSTLEKTIEFGYPTVKAPATIRTVHSLDQRRATFVTNTVGGPTAVILSEGSTIPEGTLQYRRVSIGPTLQHVVTPIQGTSTATTPVTVNPRCTVTSTSDLAHLLVAATSNSSHHSVELQNSIVNVSASMPQQFQTIGNITNAVTSAQRTASAAVIAQPVSQAPRIVLNSGGISDVYALHITPTTLGSGGSSQQIMVLDSSASLTPSSDVTKVHSYSLASAAVSSLASTSTMQKIVITASGQPIQVATMASKSPITQNQLRTGVKRQLLATSPVRASVLTVNNSELMLLLSSVNKLLYGLMPYEGKVSSIPSSPKAKRIKLEKSAVVTKDLTKRKKVSDYITKKNYLLKIKYYQSQAEYYFLKSGGNLVDYVAWRKKVKPQLLEYLKVNRFEPADDVKIINEILSDTTLQPIGNPVIVSQGVNSENSLKSPSSSSHAQAFRTASFPSSSQRLVNASSIIQAAMTKNMRQPPSHKHSSKHNSISSVYDSQIGSQEEIVERAKQEAYVMQRVGDLRKEGLWSSKRLPKVAESPRIKAHWDYLLEEMAWLATDFAQERKWKKAAAKKCARMITKYFQEKEIKAEKAEKEEHMKLRKIASTIAREIKQFWSNIEKLAEYKQQTWLEEKRKKVLDVHLNFIVDQTEKYSSWLTQGMNQSTKDSPESSRGSTPLPESAPDTPKRKLDYESDDFEPSGSEEDDEATIQKEEEDVNEVEQSEEIKLLQQESEMPFEDFLESLPPEILNSHSSLNDSAMNEDPEASQSSSIKGVEDSILTTTNSDDEDFEASEEEEDDEQTLLEQENNEVNVDHDQEMKDLEAENEMSIEELKEKYAAAYADDFEMDTSEHLSDTNDSGSSDEFSEDDGKGEDTESSLKEITSKEQDESNNPTKEISDIAAAAESFQPKGNTLSTTQVCTKIPFLLKHSLREYQHIGLDWLNAMYEKKLNGILADEMGLGKTIQTISVLAHLACEKGVWGPHLIVVPTSVMLNWEMEFKKWCPAFKILTYYGTPKERKQKRVGWTKFNAFHVCITSYKLVVQDHQSFRRKKWKYLILDEAQHIKNFKSQRWQMLLNFQSSHRLLLTGTPLQNNLMELWSLMHFLMPNVFQSHREFKEWFVNPFTGMIEGSHEYNESLIKRLHKVLRPFLLRRLKSEVEKQLPKKYEHVVMCRLSNRQRYLYDDFMSQTKTKETLATGNFMSVINILMQLRKVCNHPNMFEERPTVSPFLMEGIKYNTASLAFGALDYDPFKHINLSSLNLLLADLELSLTAFAAHRVKKFQVPPKLIVEIDNLPEPPPPCPTVKMKVNFCNSQATNNLTPATAVPRPPATGIRTPSNTPSRLASPTVVQPQRYMVIPGQQINRTVIPAATTGAQTTTSQPEQYTLQLVQPGTAVASLAPLGSLALQLQGGNRVQSLIGGIGRVVQTAGGAHFVITSMAEQPAVTTTQTTAASTAASMQPVVFNANIATTTVSTPTQKVGNALVSPPILTNITRPQSNSITLTTLNNQSVHNRPLARVAPFNGHSPITQTVESSVNQNHIQPAKSPVVHSLTKPIPKLEPTSNVSGPKKGSLFYLENLVQAKEQQRKESLRTLAKINNRRCSACPIYGTDLVEAVTIVNSLKHSKVGSPWKGRGYVNCLNAIPAKKNPALYWDHTSMLCDVIKTPEDRVTELTDIINRFVFVIPAVTAPPMELHISHPAPWRLNEERMNVERMNDYLAPACAFLHPIVSSMKTQFPELRLIQYDCGKLQRLAHLLWELKSNHHRVLIFTQMTRMLDILEQFLNYHGHTYLRLDGNTKVEQRQALMERFNADKRIFCFILSTRSGGIGVNLTGADTVIFYDSDWNPTMDAQAQDRCHRIGQTRDVHIYRLISERTIEENILKKANQKRILGNLAIEGGNFTTAFFKKNSIHELFGISEQIAEEKKIEEVQSEKFVENQAPFSQKELEQALGMAEEESDLQAAQTASAEAVAELAEFDESIPLDNDSRDNEEKSAVEEELDKLMYQLTPVERYALQFLESMQEPVSLEQLKLAEEEIEAQKKDWELGHLKALKEEEERRSRQHGDEESPLFCSREAANQVTKSSSSRSKRNKSPKNNSPATKNATPKRRSKRIITKKEKLDGVADSEESNDIEFKHENSLQNLLNGPTNGDIASKISRQSVRWNSHNKPVLKVTQTPLIIKPFSNPNLVIRTRRASAIEAEEKSKSESESELSVPSPKSVNNVILNSHRSVTFMDMLSCSTVTSSPSNS</sequence>
<keyword evidence="7" id="KW-0067">ATP-binding</keyword>
<evidence type="ECO:0000256" key="3">
    <source>
        <dbReference type="ARBA" id="ARBA00022553"/>
    </source>
</evidence>
<dbReference type="FunFam" id="3.40.50.300:FF:000529">
    <property type="entry name" value="helicase SRCAP isoform X1"/>
    <property type="match status" value="1"/>
</dbReference>
<keyword evidence="11" id="KW-0804">Transcription</keyword>
<feature type="compositionally biased region" description="Polar residues" evidence="13">
    <location>
        <begin position="1324"/>
        <end position="1337"/>
    </location>
</feature>
<dbReference type="Pfam" id="PF00176">
    <property type="entry name" value="SNF2-rel_dom"/>
    <property type="match status" value="1"/>
</dbReference>
<dbReference type="FunFam" id="3.40.50.10810:FF:000005">
    <property type="entry name" value="Photoperiod-independent early flowering 1"/>
    <property type="match status" value="1"/>
</dbReference>
<dbReference type="Gene3D" id="3.40.50.300">
    <property type="entry name" value="P-loop containing nucleotide triphosphate hydrolases"/>
    <property type="match status" value="1"/>
</dbReference>
<dbReference type="EMBL" id="BMAV01023381">
    <property type="protein sequence ID" value="GFY79069.1"/>
    <property type="molecule type" value="Genomic_DNA"/>
</dbReference>
<dbReference type="InterPro" id="IPR050520">
    <property type="entry name" value="INO80/SWR1_helicase"/>
</dbReference>
<comment type="similarity">
    <text evidence="2">Belongs to the SNF2/RAD54 helicase family. SWR1 subfamily.</text>
</comment>
<dbReference type="FunFam" id="1.20.120.850:FF:000012">
    <property type="entry name" value="protein PHOTOPERIOD-INDEPENDENT EARLY FLOWERING 1 isoform X3"/>
    <property type="match status" value="1"/>
</dbReference>
<evidence type="ECO:0000259" key="15">
    <source>
        <dbReference type="PROSITE" id="PS51194"/>
    </source>
</evidence>
<feature type="region of interest" description="Disordered" evidence="13">
    <location>
        <begin position="839"/>
        <end position="883"/>
    </location>
</feature>
<dbReference type="PANTHER" id="PTHR45685">
    <property type="entry name" value="HELICASE SRCAP-RELATED"/>
    <property type="match status" value="1"/>
</dbReference>
<feature type="compositionally biased region" description="Basic and acidic residues" evidence="13">
    <location>
        <begin position="2042"/>
        <end position="2054"/>
    </location>
</feature>
<evidence type="ECO:0000256" key="6">
    <source>
        <dbReference type="ARBA" id="ARBA00022806"/>
    </source>
</evidence>
<accession>A0A8X7CN63</accession>
<evidence type="ECO:0000256" key="12">
    <source>
        <dbReference type="ARBA" id="ARBA00023242"/>
    </source>
</evidence>
<dbReference type="GO" id="GO:0140096">
    <property type="term" value="F:catalytic activity, acting on a protein"/>
    <property type="evidence" value="ECO:0007669"/>
    <property type="project" value="UniProtKB-ARBA"/>
</dbReference>
<evidence type="ECO:0000259" key="16">
    <source>
        <dbReference type="PROSITE" id="PS51204"/>
    </source>
</evidence>
<dbReference type="InterPro" id="IPR049730">
    <property type="entry name" value="SNF2/RAD54-like_C"/>
</dbReference>
<dbReference type="InterPro" id="IPR014012">
    <property type="entry name" value="HSA_dom"/>
</dbReference>
<feature type="region of interest" description="Disordered" evidence="13">
    <location>
        <begin position="2042"/>
        <end position="2118"/>
    </location>
</feature>
<feature type="compositionally biased region" description="Basic and acidic residues" evidence="13">
    <location>
        <begin position="858"/>
        <end position="878"/>
    </location>
</feature>
<evidence type="ECO:0000256" key="2">
    <source>
        <dbReference type="ARBA" id="ARBA00009220"/>
    </source>
</evidence>
<dbReference type="Gene3D" id="3.40.50.10810">
    <property type="entry name" value="Tandem AAA-ATPase domain"/>
    <property type="match status" value="1"/>
</dbReference>
<feature type="compositionally biased region" description="Polar residues" evidence="13">
    <location>
        <begin position="740"/>
        <end position="749"/>
    </location>
</feature>
<evidence type="ECO:0000313" key="18">
    <source>
        <dbReference type="Proteomes" id="UP000886998"/>
    </source>
</evidence>
<feature type="domain" description="Helicase ATP-binding" evidence="14">
    <location>
        <begin position="933"/>
        <end position="1098"/>
    </location>
</feature>
<dbReference type="GO" id="GO:0010468">
    <property type="term" value="P:regulation of gene expression"/>
    <property type="evidence" value="ECO:0007669"/>
    <property type="project" value="UniProtKB-ARBA"/>
</dbReference>
<reference evidence="17" key="1">
    <citation type="submission" date="2020-08" db="EMBL/GenBank/DDBJ databases">
        <title>Multicomponent nature underlies the extraordinary mechanical properties of spider dragline silk.</title>
        <authorList>
            <person name="Kono N."/>
            <person name="Nakamura H."/>
            <person name="Mori M."/>
            <person name="Yoshida Y."/>
            <person name="Ohtoshi R."/>
            <person name="Malay A.D."/>
            <person name="Moran D.A.P."/>
            <person name="Tomita M."/>
            <person name="Numata K."/>
            <person name="Arakawa K."/>
        </authorList>
    </citation>
    <scope>NUCLEOTIDE SEQUENCE</scope>
</reference>
<evidence type="ECO:0000256" key="5">
    <source>
        <dbReference type="ARBA" id="ARBA00022801"/>
    </source>
</evidence>
<feature type="region of interest" description="Disordered" evidence="13">
    <location>
        <begin position="1309"/>
        <end position="1337"/>
    </location>
</feature>
<keyword evidence="9" id="KW-0805">Transcription regulation</keyword>
<dbReference type="GO" id="GO:0003677">
    <property type="term" value="F:DNA binding"/>
    <property type="evidence" value="ECO:0007669"/>
    <property type="project" value="UniProtKB-KW"/>
</dbReference>
<evidence type="ECO:0000256" key="7">
    <source>
        <dbReference type="ARBA" id="ARBA00022840"/>
    </source>
</evidence>
<evidence type="ECO:0000313" key="17">
    <source>
        <dbReference type="EMBL" id="GFY79069.1"/>
    </source>
</evidence>
<dbReference type="GO" id="GO:0042393">
    <property type="term" value="F:histone binding"/>
    <property type="evidence" value="ECO:0007669"/>
    <property type="project" value="TreeGrafter"/>
</dbReference>
<dbReference type="InterPro" id="IPR038718">
    <property type="entry name" value="SNF2-like_sf"/>
</dbReference>
<feature type="domain" description="Helicase C-terminal" evidence="15">
    <location>
        <begin position="1740"/>
        <end position="1890"/>
    </location>
</feature>
<dbReference type="CDD" id="cd18003">
    <property type="entry name" value="DEXQc_SRCAP"/>
    <property type="match status" value="1"/>
</dbReference>
<keyword evidence="8" id="KW-0156">Chromatin regulator</keyword>
<feature type="compositionally biased region" description="Basic and acidic residues" evidence="13">
    <location>
        <begin position="802"/>
        <end position="813"/>
    </location>
</feature>
<keyword evidence="4" id="KW-0547">Nucleotide-binding</keyword>
<evidence type="ECO:0000256" key="13">
    <source>
        <dbReference type="SAM" id="MobiDB-lite"/>
    </source>
</evidence>
<dbReference type="SMART" id="SM00573">
    <property type="entry name" value="HSA"/>
    <property type="match status" value="1"/>
</dbReference>
<keyword evidence="6 17" id="KW-0347">Helicase</keyword>
<evidence type="ECO:0000256" key="11">
    <source>
        <dbReference type="ARBA" id="ARBA00023163"/>
    </source>
</evidence>
<dbReference type="InterPro" id="IPR001650">
    <property type="entry name" value="Helicase_C-like"/>
</dbReference>
<feature type="region of interest" description="Disordered" evidence="13">
    <location>
        <begin position="2187"/>
        <end position="2207"/>
    </location>
</feature>
<gene>
    <name evidence="17" type="primary">dom</name>
    <name evidence="17" type="ORF">TNIN_106731</name>
</gene>
<dbReference type="PANTHER" id="PTHR45685:SF1">
    <property type="entry name" value="HELICASE SRCAP"/>
    <property type="match status" value="1"/>
</dbReference>
<feature type="compositionally biased region" description="Polar residues" evidence="13">
    <location>
        <begin position="650"/>
        <end position="665"/>
    </location>
</feature>
<dbReference type="InterPro" id="IPR014001">
    <property type="entry name" value="Helicase_ATP-bd"/>
</dbReference>
<dbReference type="PROSITE" id="PS51194">
    <property type="entry name" value="HELICASE_CTER"/>
    <property type="match status" value="1"/>
</dbReference>
<dbReference type="GO" id="GO:0005524">
    <property type="term" value="F:ATP binding"/>
    <property type="evidence" value="ECO:0007669"/>
    <property type="project" value="UniProtKB-KW"/>
</dbReference>
<feature type="compositionally biased region" description="Acidic residues" evidence="13">
    <location>
        <begin position="683"/>
        <end position="713"/>
    </location>
</feature>
<dbReference type="CDD" id="cd18793">
    <property type="entry name" value="SF2_C_SNF"/>
    <property type="match status" value="1"/>
</dbReference>
<keyword evidence="3" id="KW-0597">Phosphoprotein</keyword>
<feature type="domain" description="HSA" evidence="16">
    <location>
        <begin position="524"/>
        <end position="596"/>
    </location>
</feature>
<dbReference type="GO" id="GO:0010557">
    <property type="term" value="P:positive regulation of macromolecule biosynthetic process"/>
    <property type="evidence" value="ECO:0007669"/>
    <property type="project" value="UniProtKB-ARBA"/>
</dbReference>
<feature type="region of interest" description="Disordered" evidence="13">
    <location>
        <begin position="650"/>
        <end position="821"/>
    </location>
</feature>
<dbReference type="Pfam" id="PF00271">
    <property type="entry name" value="Helicase_C"/>
    <property type="match status" value="1"/>
</dbReference>
<evidence type="ECO:0000256" key="10">
    <source>
        <dbReference type="ARBA" id="ARBA00023125"/>
    </source>
</evidence>
<proteinExistence type="inferred from homology"/>
<dbReference type="Pfam" id="PF07529">
    <property type="entry name" value="HSA"/>
    <property type="match status" value="1"/>
</dbReference>
<feature type="compositionally biased region" description="Acidic residues" evidence="13">
    <location>
        <begin position="775"/>
        <end position="792"/>
    </location>
</feature>
<dbReference type="SMART" id="SM00487">
    <property type="entry name" value="DEXDc"/>
    <property type="match status" value="1"/>
</dbReference>
<dbReference type="GO" id="GO:0004386">
    <property type="term" value="F:helicase activity"/>
    <property type="evidence" value="ECO:0007669"/>
    <property type="project" value="UniProtKB-KW"/>
</dbReference>
<dbReference type="GO" id="GO:0000812">
    <property type="term" value="C:Swr1 complex"/>
    <property type="evidence" value="ECO:0007669"/>
    <property type="project" value="TreeGrafter"/>
</dbReference>
<name>A0A8X7CN63_9ARAC</name>
<dbReference type="PROSITE" id="PS51192">
    <property type="entry name" value="HELICASE_ATP_BIND_1"/>
    <property type="match status" value="1"/>
</dbReference>
<dbReference type="Gene3D" id="1.20.120.850">
    <property type="entry name" value="SWI2/SNF2 ATPases, N-terminal domain"/>
    <property type="match status" value="1"/>
</dbReference>
<evidence type="ECO:0000259" key="14">
    <source>
        <dbReference type="PROSITE" id="PS51192"/>
    </source>
</evidence>
<dbReference type="SMART" id="SM00490">
    <property type="entry name" value="HELICc"/>
    <property type="match status" value="1"/>
</dbReference>
<dbReference type="PROSITE" id="PS51204">
    <property type="entry name" value="HSA"/>
    <property type="match status" value="1"/>
</dbReference>
<dbReference type="SUPFAM" id="SSF52540">
    <property type="entry name" value="P-loop containing nucleoside triphosphate hydrolases"/>
    <property type="match status" value="2"/>
</dbReference>
<organism evidence="17 18">
    <name type="scientific">Trichonephila inaurata madagascariensis</name>
    <dbReference type="NCBI Taxonomy" id="2747483"/>
    <lineage>
        <taxon>Eukaryota</taxon>
        <taxon>Metazoa</taxon>
        <taxon>Ecdysozoa</taxon>
        <taxon>Arthropoda</taxon>
        <taxon>Chelicerata</taxon>
        <taxon>Arachnida</taxon>
        <taxon>Araneae</taxon>
        <taxon>Araneomorphae</taxon>
        <taxon>Entelegynae</taxon>
        <taxon>Araneoidea</taxon>
        <taxon>Nephilidae</taxon>
        <taxon>Trichonephila</taxon>
        <taxon>Trichonephila inaurata</taxon>
    </lineage>
</organism>
<feature type="compositionally biased region" description="Basic residues" evidence="13">
    <location>
        <begin position="2093"/>
        <end position="2102"/>
    </location>
</feature>
<dbReference type="GO" id="GO:0016887">
    <property type="term" value="F:ATP hydrolysis activity"/>
    <property type="evidence" value="ECO:0007669"/>
    <property type="project" value="TreeGrafter"/>
</dbReference>
<keyword evidence="5" id="KW-0378">Hydrolase</keyword>
<comment type="subcellular location">
    <subcellularLocation>
        <location evidence="1">Nucleus</location>
    </subcellularLocation>
</comment>
<dbReference type="InterPro" id="IPR000330">
    <property type="entry name" value="SNF2_N"/>
</dbReference>
<keyword evidence="10" id="KW-0238">DNA-binding</keyword>
<evidence type="ECO:0000256" key="4">
    <source>
        <dbReference type="ARBA" id="ARBA00022741"/>
    </source>
</evidence>
<dbReference type="InterPro" id="IPR027417">
    <property type="entry name" value="P-loop_NTPase"/>
</dbReference>
<dbReference type="GO" id="GO:0006338">
    <property type="term" value="P:chromatin remodeling"/>
    <property type="evidence" value="ECO:0007669"/>
    <property type="project" value="TreeGrafter"/>
</dbReference>
<keyword evidence="12" id="KW-0539">Nucleus</keyword>
<dbReference type="Proteomes" id="UP000886998">
    <property type="component" value="Unassembled WGS sequence"/>
</dbReference>
<comment type="caution">
    <text evidence="17">The sequence shown here is derived from an EMBL/GenBank/DDBJ whole genome shotgun (WGS) entry which is preliminary data.</text>
</comment>
<keyword evidence="18" id="KW-1185">Reference proteome</keyword>